<evidence type="ECO:0000256" key="1">
    <source>
        <dbReference type="SAM" id="MobiDB-lite"/>
    </source>
</evidence>
<keyword evidence="2" id="KW-0472">Membrane</keyword>
<feature type="region of interest" description="Disordered" evidence="1">
    <location>
        <begin position="176"/>
        <end position="231"/>
    </location>
</feature>
<gene>
    <name evidence="4" type="ORF">H9747_04505</name>
</gene>
<evidence type="ECO:0000259" key="3">
    <source>
        <dbReference type="Pfam" id="PF26018"/>
    </source>
</evidence>
<keyword evidence="2" id="KW-1133">Transmembrane helix</keyword>
<comment type="caution">
    <text evidence="4">The sequence shown here is derived from an EMBL/GenBank/DDBJ whole genome shotgun (WGS) entry which is preliminary data.</text>
</comment>
<reference evidence="4" key="1">
    <citation type="journal article" date="2021" name="PeerJ">
        <title>Extensive microbial diversity within the chicken gut microbiome revealed by metagenomics and culture.</title>
        <authorList>
            <person name="Gilroy R."/>
            <person name="Ravi A."/>
            <person name="Getino M."/>
            <person name="Pursley I."/>
            <person name="Horton D.L."/>
            <person name="Alikhan N.F."/>
            <person name="Baker D."/>
            <person name="Gharbi K."/>
            <person name="Hall N."/>
            <person name="Watson M."/>
            <person name="Adriaenssens E.M."/>
            <person name="Foster-Nyarko E."/>
            <person name="Jarju S."/>
            <person name="Secka A."/>
            <person name="Antonio M."/>
            <person name="Oren A."/>
            <person name="Chaudhuri R.R."/>
            <person name="La Ragione R."/>
            <person name="Hildebrand F."/>
            <person name="Pallen M.J."/>
        </authorList>
    </citation>
    <scope>NUCLEOTIDE SEQUENCE</scope>
    <source>
        <strain evidence="4">CHK195-9823</strain>
    </source>
</reference>
<dbReference type="AlphaFoldDB" id="A0A9D1PC27"/>
<organism evidence="4 5">
    <name type="scientific">Candidatus Blautia stercorigallinarum</name>
    <dbReference type="NCBI Taxonomy" id="2838501"/>
    <lineage>
        <taxon>Bacteria</taxon>
        <taxon>Bacillati</taxon>
        <taxon>Bacillota</taxon>
        <taxon>Clostridia</taxon>
        <taxon>Lachnospirales</taxon>
        <taxon>Lachnospiraceae</taxon>
        <taxon>Blautia</taxon>
    </lineage>
</organism>
<feature type="compositionally biased region" description="Acidic residues" evidence="1">
    <location>
        <begin position="205"/>
        <end position="222"/>
    </location>
</feature>
<dbReference type="Proteomes" id="UP000886814">
    <property type="component" value="Unassembled WGS sequence"/>
</dbReference>
<dbReference type="EMBL" id="DXIQ01000027">
    <property type="protein sequence ID" value="HIV38246.1"/>
    <property type="molecule type" value="Genomic_DNA"/>
</dbReference>
<dbReference type="InterPro" id="IPR058709">
    <property type="entry name" value="BSH_RND-rel"/>
</dbReference>
<dbReference type="Pfam" id="PF26018">
    <property type="entry name" value="BSH_RND_rel"/>
    <property type="match status" value="1"/>
</dbReference>
<feature type="transmembrane region" description="Helical" evidence="2">
    <location>
        <begin position="32"/>
        <end position="56"/>
    </location>
</feature>
<name>A0A9D1PC27_9FIRM</name>
<feature type="domain" description="RND related barrel-sandwich hybrid" evidence="3">
    <location>
        <begin position="85"/>
        <end position="291"/>
    </location>
</feature>
<keyword evidence="2" id="KW-0812">Transmembrane</keyword>
<evidence type="ECO:0000313" key="4">
    <source>
        <dbReference type="EMBL" id="HIV38246.1"/>
    </source>
</evidence>
<evidence type="ECO:0000256" key="2">
    <source>
        <dbReference type="SAM" id="Phobius"/>
    </source>
</evidence>
<evidence type="ECO:0000313" key="5">
    <source>
        <dbReference type="Proteomes" id="UP000886814"/>
    </source>
</evidence>
<proteinExistence type="predicted"/>
<protein>
    <recommendedName>
        <fullName evidence="3">RND related barrel-sandwich hybrid domain-containing protein</fullName>
    </recommendedName>
</protein>
<feature type="compositionally biased region" description="Polar residues" evidence="1">
    <location>
        <begin position="176"/>
        <end position="186"/>
    </location>
</feature>
<accession>A0A9D1PC27</accession>
<sequence>MIFEQKRRILLSGRRKFSGTVKNIFLSIGKLLTYNITTIMFGALLLYMIITVILYATSGHVTSYQVTVGPLTKNPVCTALALRTEEVVTAEKAGYIEYYATEGMQVRKDGSVYSLSNEKQKTDTVSLTEEQTEAVRSSASQFSYAYNSNHFYETYSYKYQIRGTILQAAEDSQAASAVTGQGVQDSTGDEEEETDGTIAGNSEETSGEAEEEQNEEDNDQEENTQGNVITIGDQDVYTAPEAGIVMYSTDGYENKTADSLVEEDFDQMAYKNQNLIVNGEVQPGDSVYKLVTSENWTLMVPITDQMAAALAGRESIQVKFVKDGESQNGSLTIVNIGSQKVARIELVNGMTRYAGDRFLEVELVINTQSGLKIPVSSIVEKEFYTVPLDFLTLGDNGDAQGFLKEVRKGDASSSEFVSVTIYRRVDADGKEITDSTQDTSGGLCYVDKDTLKAGEVLIKPDSGETFTVGDTDNLQGVYNINQGYAVFRQIDILDQNEEYCIVAQGTSYGLRAFDYIVRDGSSVNEEEILYSGSN</sequence>
<reference evidence="4" key="2">
    <citation type="submission" date="2021-04" db="EMBL/GenBank/DDBJ databases">
        <authorList>
            <person name="Gilroy R."/>
        </authorList>
    </citation>
    <scope>NUCLEOTIDE SEQUENCE</scope>
    <source>
        <strain evidence="4">CHK195-9823</strain>
    </source>
</reference>